<gene>
    <name evidence="2" type="ORF">LITE_LOCUS50586</name>
</gene>
<name>A0AAV0RY65_9ROSI</name>
<reference evidence="2" key="1">
    <citation type="submission" date="2022-08" db="EMBL/GenBank/DDBJ databases">
        <authorList>
            <person name="Gutierrez-Valencia J."/>
        </authorList>
    </citation>
    <scope>NUCLEOTIDE SEQUENCE</scope>
</reference>
<sequence length="87" mass="8797">MSSSSSPSYPTSSSAAATTIGAKSSRSKWSPRAGSSASSTASFGKSHASRPSSITRRSRTPRPTSSPSLARVLPLPSSRASSATGPR</sequence>
<organism evidence="2 3">
    <name type="scientific">Linum tenue</name>
    <dbReference type="NCBI Taxonomy" id="586396"/>
    <lineage>
        <taxon>Eukaryota</taxon>
        <taxon>Viridiplantae</taxon>
        <taxon>Streptophyta</taxon>
        <taxon>Embryophyta</taxon>
        <taxon>Tracheophyta</taxon>
        <taxon>Spermatophyta</taxon>
        <taxon>Magnoliopsida</taxon>
        <taxon>eudicotyledons</taxon>
        <taxon>Gunneridae</taxon>
        <taxon>Pentapetalae</taxon>
        <taxon>rosids</taxon>
        <taxon>fabids</taxon>
        <taxon>Malpighiales</taxon>
        <taxon>Linaceae</taxon>
        <taxon>Linum</taxon>
    </lineage>
</organism>
<comment type="caution">
    <text evidence="2">The sequence shown here is derived from an EMBL/GenBank/DDBJ whole genome shotgun (WGS) entry which is preliminary data.</text>
</comment>
<feature type="compositionally biased region" description="Polar residues" evidence="1">
    <location>
        <begin position="78"/>
        <end position="87"/>
    </location>
</feature>
<protein>
    <submittedName>
        <fullName evidence="2">Uncharacterized protein</fullName>
    </submittedName>
</protein>
<proteinExistence type="predicted"/>
<evidence type="ECO:0000256" key="1">
    <source>
        <dbReference type="SAM" id="MobiDB-lite"/>
    </source>
</evidence>
<evidence type="ECO:0000313" key="3">
    <source>
        <dbReference type="Proteomes" id="UP001154282"/>
    </source>
</evidence>
<dbReference type="Proteomes" id="UP001154282">
    <property type="component" value="Unassembled WGS sequence"/>
</dbReference>
<keyword evidence="3" id="KW-1185">Reference proteome</keyword>
<dbReference type="AlphaFoldDB" id="A0AAV0RY65"/>
<dbReference type="EMBL" id="CAMGYJ010000011">
    <property type="protein sequence ID" value="CAI0625819.1"/>
    <property type="molecule type" value="Genomic_DNA"/>
</dbReference>
<evidence type="ECO:0000313" key="2">
    <source>
        <dbReference type="EMBL" id="CAI0625819.1"/>
    </source>
</evidence>
<feature type="compositionally biased region" description="Low complexity" evidence="1">
    <location>
        <begin position="1"/>
        <end position="68"/>
    </location>
</feature>
<accession>A0AAV0RY65</accession>
<feature type="region of interest" description="Disordered" evidence="1">
    <location>
        <begin position="1"/>
        <end position="87"/>
    </location>
</feature>